<evidence type="ECO:0000256" key="1">
    <source>
        <dbReference type="SAM" id="MobiDB-lite"/>
    </source>
</evidence>
<dbReference type="EMBL" id="CP001874">
    <property type="protein sequence ID" value="ADG86856.1"/>
    <property type="molecule type" value="Genomic_DNA"/>
</dbReference>
<dbReference type="Proteomes" id="UP000006640">
    <property type="component" value="Chromosome"/>
</dbReference>
<dbReference type="KEGG" id="tbi:Tbis_0123"/>
<evidence type="ECO:0008006" key="4">
    <source>
        <dbReference type="Google" id="ProtNLM"/>
    </source>
</evidence>
<dbReference type="SUPFAM" id="SSF55729">
    <property type="entry name" value="Acyl-CoA N-acyltransferases (Nat)"/>
    <property type="match status" value="1"/>
</dbReference>
<organism evidence="2 3">
    <name type="scientific">Thermobispora bispora (strain ATCC 19993 / DSM 43833 / CBS 139.67 / JCM 10125 / KCTC 9307 / NBRC 14880 / R51)</name>
    <dbReference type="NCBI Taxonomy" id="469371"/>
    <lineage>
        <taxon>Bacteria</taxon>
        <taxon>Bacillati</taxon>
        <taxon>Actinomycetota</taxon>
        <taxon>Actinomycetes</taxon>
        <taxon>Streptosporangiales</taxon>
        <taxon>Streptosporangiaceae</taxon>
        <taxon>Thermobispora</taxon>
    </lineage>
</organism>
<accession>D6Y2P5</accession>
<gene>
    <name evidence="2" type="ordered locus">Tbis_0123</name>
</gene>
<dbReference type="eggNOG" id="ENOG5033YBD">
    <property type="taxonomic scope" value="Bacteria"/>
</dbReference>
<dbReference type="InterPro" id="IPR016181">
    <property type="entry name" value="Acyl_CoA_acyltransferase"/>
</dbReference>
<evidence type="ECO:0000313" key="3">
    <source>
        <dbReference type="Proteomes" id="UP000006640"/>
    </source>
</evidence>
<dbReference type="OrthoDB" id="4095657at2"/>
<name>D6Y2P5_THEBD</name>
<keyword evidence="3" id="KW-1185">Reference proteome</keyword>
<reference evidence="2 3" key="1">
    <citation type="submission" date="2010-01" db="EMBL/GenBank/DDBJ databases">
        <title>The complete genome of Thermobispora bispora DSM 43833.</title>
        <authorList>
            <consortium name="US DOE Joint Genome Institute (JGI-PGF)"/>
            <person name="Lucas S."/>
            <person name="Copeland A."/>
            <person name="Lapidus A."/>
            <person name="Glavina del Rio T."/>
            <person name="Dalin E."/>
            <person name="Tice H."/>
            <person name="Bruce D."/>
            <person name="Goodwin L."/>
            <person name="Pitluck S."/>
            <person name="Kyrpides N."/>
            <person name="Mavromatis K."/>
            <person name="Ivanova N."/>
            <person name="Mikhailova N."/>
            <person name="Chertkov O."/>
            <person name="Brettin T."/>
            <person name="Detter J.C."/>
            <person name="Han C."/>
            <person name="Larimer F."/>
            <person name="Land M."/>
            <person name="Hauser L."/>
            <person name="Markowitz V."/>
            <person name="Cheng J.-F."/>
            <person name="Hugenholtz P."/>
            <person name="Woyke T."/>
            <person name="Wu D."/>
            <person name="Jando M."/>
            <person name="Schneider S."/>
            <person name="Klenk H.-P."/>
            <person name="Eisen J.A."/>
        </authorList>
    </citation>
    <scope>NUCLEOTIDE SEQUENCE [LARGE SCALE GENOMIC DNA]</scope>
    <source>
        <strain evidence="3">ATCC 19993 / DSM 43833 / CBS 139.67 / JCM 10125 / KCTC 9307 / NBRC 14880 / R51</strain>
    </source>
</reference>
<dbReference type="Gene3D" id="3.40.630.30">
    <property type="match status" value="1"/>
</dbReference>
<proteinExistence type="predicted"/>
<evidence type="ECO:0000313" key="2">
    <source>
        <dbReference type="EMBL" id="ADG86856.1"/>
    </source>
</evidence>
<feature type="region of interest" description="Disordered" evidence="1">
    <location>
        <begin position="139"/>
        <end position="182"/>
    </location>
</feature>
<dbReference type="AlphaFoldDB" id="D6Y2P5"/>
<sequence length="182" mass="19730">MPDWDNAHAKAAALAGQAGGTAPVRVAVDEGTGCIAGVVSGYDHTPEPLWPEEAERNEPSLFLATAFTHPCYYGQRIGRLMAWWALDHTHRLGRLWVRRGTGPYPRLVDYYTREPGWALVKKDRAPGDDGLRVPAPGRAAAAPAGARMRLGVHSRPMPHTDRTWPPGGDRPPDGESNVAAGR</sequence>
<protein>
    <recommendedName>
        <fullName evidence="4">N-acetyltransferase domain-containing protein</fullName>
    </recommendedName>
</protein>
<dbReference type="HOGENOM" id="CLU_1481311_0_0_11"/>